<evidence type="ECO:0000256" key="7">
    <source>
        <dbReference type="RuleBase" id="RU361233"/>
    </source>
</evidence>
<feature type="transmembrane region" description="Helical" evidence="7">
    <location>
        <begin position="80"/>
        <end position="101"/>
    </location>
</feature>
<organism evidence="9 10">
    <name type="scientific">Forsythia ovata</name>
    <dbReference type="NCBI Taxonomy" id="205694"/>
    <lineage>
        <taxon>Eukaryota</taxon>
        <taxon>Viridiplantae</taxon>
        <taxon>Streptophyta</taxon>
        <taxon>Embryophyta</taxon>
        <taxon>Tracheophyta</taxon>
        <taxon>Spermatophyta</taxon>
        <taxon>Magnoliopsida</taxon>
        <taxon>eudicotyledons</taxon>
        <taxon>Gunneridae</taxon>
        <taxon>Pentapetalae</taxon>
        <taxon>asterids</taxon>
        <taxon>lamiids</taxon>
        <taxon>Lamiales</taxon>
        <taxon>Oleaceae</taxon>
        <taxon>Forsythieae</taxon>
        <taxon>Forsythia</taxon>
    </lineage>
</organism>
<dbReference type="GO" id="GO:0005886">
    <property type="term" value="C:plasma membrane"/>
    <property type="evidence" value="ECO:0007669"/>
    <property type="project" value="UniProtKB-SubCell"/>
</dbReference>
<evidence type="ECO:0000256" key="1">
    <source>
        <dbReference type="ARBA" id="ARBA00004651"/>
    </source>
</evidence>
<dbReference type="InterPro" id="IPR006702">
    <property type="entry name" value="CASP_dom"/>
</dbReference>
<evidence type="ECO:0000313" key="10">
    <source>
        <dbReference type="Proteomes" id="UP001604277"/>
    </source>
</evidence>
<dbReference type="AlphaFoldDB" id="A0ABD1R473"/>
<name>A0ABD1R473_9LAMI</name>
<evidence type="ECO:0000256" key="5">
    <source>
        <dbReference type="ARBA" id="ARBA00022989"/>
    </source>
</evidence>
<dbReference type="InterPro" id="IPR006459">
    <property type="entry name" value="CASP/CASPL"/>
</dbReference>
<evidence type="ECO:0000256" key="4">
    <source>
        <dbReference type="ARBA" id="ARBA00022692"/>
    </source>
</evidence>
<keyword evidence="4 7" id="KW-0812">Transmembrane</keyword>
<evidence type="ECO:0000313" key="9">
    <source>
        <dbReference type="EMBL" id="KAL2483237.1"/>
    </source>
</evidence>
<evidence type="ECO:0000256" key="3">
    <source>
        <dbReference type="ARBA" id="ARBA00022475"/>
    </source>
</evidence>
<comment type="caution">
    <text evidence="9">The sequence shown here is derived from an EMBL/GenBank/DDBJ whole genome shotgun (WGS) entry which is preliminary data.</text>
</comment>
<keyword evidence="5 7" id="KW-1133">Transmembrane helix</keyword>
<evidence type="ECO:0000256" key="6">
    <source>
        <dbReference type="ARBA" id="ARBA00023136"/>
    </source>
</evidence>
<dbReference type="Proteomes" id="UP001604277">
    <property type="component" value="Unassembled WGS sequence"/>
</dbReference>
<dbReference type="EMBL" id="JBFOLJ010000013">
    <property type="protein sequence ID" value="KAL2483237.1"/>
    <property type="molecule type" value="Genomic_DNA"/>
</dbReference>
<feature type="transmembrane region" description="Helical" evidence="7">
    <location>
        <begin position="12"/>
        <end position="30"/>
    </location>
</feature>
<feature type="transmembrane region" description="Helical" evidence="7">
    <location>
        <begin position="50"/>
        <end position="73"/>
    </location>
</feature>
<protein>
    <recommendedName>
        <fullName evidence="7">CASP-like protein</fullName>
    </recommendedName>
</protein>
<comment type="subcellular location">
    <subcellularLocation>
        <location evidence="1 7">Cell membrane</location>
        <topology evidence="1 7">Multi-pass membrane protein</topology>
    </subcellularLocation>
</comment>
<feature type="transmembrane region" description="Helical" evidence="7">
    <location>
        <begin position="121"/>
        <end position="149"/>
    </location>
</feature>
<feature type="domain" description="Casparian strip membrane protein" evidence="8">
    <location>
        <begin position="8"/>
        <end position="139"/>
    </location>
</feature>
<accession>A0ABD1R473</accession>
<gene>
    <name evidence="9" type="ORF">Fot_44681</name>
</gene>
<proteinExistence type="inferred from homology"/>
<sequence>MAKPKHTIILRGSTSLLLLIAAIVMLVSYQKVDMMSIGTEFIAIYKDWDSFTASMVVGFIGSIYNFSVLFLPVGSMLWRLVLVVDMILSMLIGGSLSAAWQTFALIKNGAHHVGWFPICKVVPHFCSSVVGSLTVASIGLTLNLVLLLWSLHIVLNPLLLEEP</sequence>
<keyword evidence="10" id="KW-1185">Reference proteome</keyword>
<reference evidence="10" key="1">
    <citation type="submission" date="2024-07" db="EMBL/GenBank/DDBJ databases">
        <title>Two chromosome-level genome assemblies of Korean endemic species Abeliophyllum distichum and Forsythia ovata (Oleaceae).</title>
        <authorList>
            <person name="Jang H."/>
        </authorList>
    </citation>
    <scope>NUCLEOTIDE SEQUENCE [LARGE SCALE GENOMIC DNA]</scope>
</reference>
<dbReference type="Pfam" id="PF04535">
    <property type="entry name" value="CASP_dom"/>
    <property type="match status" value="1"/>
</dbReference>
<comment type="subunit">
    <text evidence="7">Homodimer and heterodimers.</text>
</comment>
<keyword evidence="6 7" id="KW-0472">Membrane</keyword>
<evidence type="ECO:0000259" key="8">
    <source>
        <dbReference type="Pfam" id="PF04535"/>
    </source>
</evidence>
<evidence type="ECO:0000256" key="2">
    <source>
        <dbReference type="ARBA" id="ARBA00007651"/>
    </source>
</evidence>
<dbReference type="NCBIfam" id="TIGR01569">
    <property type="entry name" value="A_tha_TIGR01569"/>
    <property type="match status" value="1"/>
</dbReference>
<keyword evidence="3 7" id="KW-1003">Cell membrane</keyword>
<comment type="similarity">
    <text evidence="2 7">Belongs to the Casparian strip membrane proteins (CASP) family.</text>
</comment>